<feature type="transmembrane region" description="Helical" evidence="1">
    <location>
        <begin position="42"/>
        <end position="59"/>
    </location>
</feature>
<dbReference type="AlphaFoldDB" id="A0A4Y3US86"/>
<keyword evidence="1" id="KW-0812">Transmembrane</keyword>
<keyword evidence="1" id="KW-1133">Transmembrane helix</keyword>
<organism evidence="2 3">
    <name type="scientific">Microbacterium lacticum</name>
    <dbReference type="NCBI Taxonomy" id="33885"/>
    <lineage>
        <taxon>Bacteria</taxon>
        <taxon>Bacillati</taxon>
        <taxon>Actinomycetota</taxon>
        <taxon>Actinomycetes</taxon>
        <taxon>Micrococcales</taxon>
        <taxon>Microbacteriaceae</taxon>
        <taxon>Microbacterium</taxon>
    </lineage>
</organism>
<evidence type="ECO:0000313" key="2">
    <source>
        <dbReference type="EMBL" id="TQM98054.1"/>
    </source>
</evidence>
<evidence type="ECO:0000256" key="1">
    <source>
        <dbReference type="SAM" id="Phobius"/>
    </source>
</evidence>
<dbReference type="Proteomes" id="UP000319804">
    <property type="component" value="Unassembled WGS sequence"/>
</dbReference>
<proteinExistence type="predicted"/>
<feature type="transmembrane region" description="Helical" evidence="1">
    <location>
        <begin position="12"/>
        <end position="30"/>
    </location>
</feature>
<accession>A0A4Y3US86</accession>
<comment type="caution">
    <text evidence="2">The sequence shown here is derived from an EMBL/GenBank/DDBJ whole genome shotgun (WGS) entry which is preliminary data.</text>
</comment>
<dbReference type="InterPro" id="IPR037185">
    <property type="entry name" value="EmrE-like"/>
</dbReference>
<protein>
    <submittedName>
        <fullName evidence="2">RarD protein</fullName>
    </submittedName>
</protein>
<feature type="transmembrane region" description="Helical" evidence="1">
    <location>
        <begin position="97"/>
        <end position="121"/>
    </location>
</feature>
<keyword evidence="1" id="KW-0472">Membrane</keyword>
<evidence type="ECO:0000313" key="3">
    <source>
        <dbReference type="Proteomes" id="UP000319804"/>
    </source>
</evidence>
<sequence length="159" mass="16920">MLQRVHRRPILALVLTCNGLLLGVQLWIFAWAPVSGHGLDVALGYLLLPLIMVVVGRVIHREHLPRLRVAAVAAAAIGVILVSAAALLLYLRASELLPFGLFGLLTYVEPVLLAVVSITILGESLTPVDLLTYGPIAVALCLLGIENATARRFPVAPPG</sequence>
<reference evidence="2 3" key="1">
    <citation type="submission" date="2019-06" db="EMBL/GenBank/DDBJ databases">
        <title>Sequencing the genomes of 1000 actinobacteria strains.</title>
        <authorList>
            <person name="Klenk H.-P."/>
        </authorList>
    </citation>
    <scope>NUCLEOTIDE SEQUENCE [LARGE SCALE GENOMIC DNA]</scope>
    <source>
        <strain evidence="2 3">DSM 20427</strain>
    </source>
</reference>
<keyword evidence="3" id="KW-1185">Reference proteome</keyword>
<name>A0A4Y3US86_9MICO</name>
<gene>
    <name evidence="2" type="ORF">FHX68_2075</name>
</gene>
<dbReference type="OrthoDB" id="3250831at2"/>
<dbReference type="EMBL" id="VFPS01000003">
    <property type="protein sequence ID" value="TQM98054.1"/>
    <property type="molecule type" value="Genomic_DNA"/>
</dbReference>
<dbReference type="SUPFAM" id="SSF103481">
    <property type="entry name" value="Multidrug resistance efflux transporter EmrE"/>
    <property type="match status" value="2"/>
</dbReference>
<feature type="transmembrane region" description="Helical" evidence="1">
    <location>
        <begin position="71"/>
        <end position="91"/>
    </location>
</feature>
<dbReference type="RefSeq" id="WP_141381535.1">
    <property type="nucleotide sequence ID" value="NZ_BJNA01000088.1"/>
</dbReference>
<feature type="transmembrane region" description="Helical" evidence="1">
    <location>
        <begin position="128"/>
        <end position="145"/>
    </location>
</feature>